<keyword evidence="3 5" id="KW-0694">RNA-binding</keyword>
<dbReference type="GO" id="GO:0006402">
    <property type="term" value="P:mRNA catabolic process"/>
    <property type="evidence" value="ECO:0007669"/>
    <property type="project" value="InterPro"/>
</dbReference>
<dbReference type="GO" id="GO:0045948">
    <property type="term" value="P:positive regulation of translational initiation"/>
    <property type="evidence" value="ECO:0007669"/>
    <property type="project" value="UniProtKB-UniRule"/>
</dbReference>
<keyword evidence="5" id="KW-0678">Repressor</keyword>
<evidence type="ECO:0000313" key="6">
    <source>
        <dbReference type="EMBL" id="KTC71812.1"/>
    </source>
</evidence>
<evidence type="ECO:0000256" key="1">
    <source>
        <dbReference type="ARBA" id="ARBA00022490"/>
    </source>
</evidence>
<dbReference type="Proteomes" id="UP000054735">
    <property type="component" value="Unassembled WGS sequence"/>
</dbReference>
<keyword evidence="8" id="KW-1185">Reference proteome</keyword>
<dbReference type="SUPFAM" id="SSF117130">
    <property type="entry name" value="CsrA-like"/>
    <property type="match status" value="1"/>
</dbReference>
<dbReference type="PANTHER" id="PTHR34984">
    <property type="entry name" value="CARBON STORAGE REGULATOR"/>
    <property type="match status" value="1"/>
</dbReference>
<evidence type="ECO:0000313" key="7">
    <source>
        <dbReference type="EMBL" id="STX60832.1"/>
    </source>
</evidence>
<protein>
    <recommendedName>
        <fullName evidence="5">Translational regulator CsrA</fullName>
    </recommendedName>
    <alternativeName>
        <fullName evidence="5">Carbon storage regulator</fullName>
    </alternativeName>
</protein>
<dbReference type="RefSeq" id="WP_058523513.1">
    <property type="nucleotide sequence ID" value="NZ_CAAAHV010000033.1"/>
</dbReference>
<name>A0A378JTV7_9GAMM</name>
<dbReference type="EMBL" id="LNXT01000018">
    <property type="protein sequence ID" value="KTC71812.1"/>
    <property type="molecule type" value="Genomic_DNA"/>
</dbReference>
<evidence type="ECO:0000313" key="9">
    <source>
        <dbReference type="Proteomes" id="UP000255066"/>
    </source>
</evidence>
<evidence type="ECO:0000313" key="8">
    <source>
        <dbReference type="Proteomes" id="UP000054735"/>
    </source>
</evidence>
<keyword evidence="2 5" id="KW-0810">Translation regulation</keyword>
<dbReference type="PANTHER" id="PTHR34984:SF1">
    <property type="entry name" value="CARBON STORAGE REGULATOR"/>
    <property type="match status" value="1"/>
</dbReference>
<evidence type="ECO:0000256" key="5">
    <source>
        <dbReference type="HAMAP-Rule" id="MF_00167"/>
    </source>
</evidence>
<dbReference type="GO" id="GO:0045947">
    <property type="term" value="P:negative regulation of translational initiation"/>
    <property type="evidence" value="ECO:0007669"/>
    <property type="project" value="UniProtKB-UniRule"/>
</dbReference>
<dbReference type="Gene3D" id="2.60.40.4380">
    <property type="entry name" value="Translational regulator CsrA"/>
    <property type="match status" value="1"/>
</dbReference>
<dbReference type="Proteomes" id="UP000255066">
    <property type="component" value="Unassembled WGS sequence"/>
</dbReference>
<keyword evidence="1 5" id="KW-0963">Cytoplasm</keyword>
<comment type="subcellular location">
    <subcellularLocation>
        <location evidence="5">Cytoplasm</location>
    </subcellularLocation>
</comment>
<dbReference type="STRING" id="28083.Lbir_1448"/>
<dbReference type="AlphaFoldDB" id="A0A378JTV7"/>
<dbReference type="GO" id="GO:0005829">
    <property type="term" value="C:cytosol"/>
    <property type="evidence" value="ECO:0007669"/>
    <property type="project" value="TreeGrafter"/>
</dbReference>
<sequence>MLILTRKIGESVVIGDVVYCTVMGINADVVKLAIDAPRIMPIHRDEIQRRIWWESQKNKGSDNFDPEQEDVLERLINQFKQQPQKMPLSV</sequence>
<keyword evidence="4 5" id="KW-0010">Activator</keyword>
<accession>A0A378JTV7</accession>
<organism evidence="7 9">
    <name type="scientific">Legionella birminghamensis</name>
    <dbReference type="NCBI Taxonomy" id="28083"/>
    <lineage>
        <taxon>Bacteria</taxon>
        <taxon>Pseudomonadati</taxon>
        <taxon>Pseudomonadota</taxon>
        <taxon>Gammaproteobacteria</taxon>
        <taxon>Legionellales</taxon>
        <taxon>Legionellaceae</taxon>
        <taxon>Legionella</taxon>
    </lineage>
</organism>
<comment type="similarity">
    <text evidence="5">Belongs to the CsrA/RsmA family.</text>
</comment>
<comment type="function">
    <text evidence="5">A key translational regulator that binds mRNA to regulate translation initiation and/or mRNA stability. Mediates global changes in gene expression, shifting from rapid growth to stress survival by linking envelope stress, the stringent response and the catabolite repression systems. Usually binds in the 5'-UTR; binding at or near the Shine-Dalgarno sequence prevents ribosome-binding, repressing translation, binding elsewhere in the 5'-UTR can activate translation and/or stabilize the mRNA. Its function is antagonized by small RNA(s).</text>
</comment>
<proteinExistence type="inferred from homology"/>
<dbReference type="EMBL" id="UGNW01000002">
    <property type="protein sequence ID" value="STX60832.1"/>
    <property type="molecule type" value="Genomic_DNA"/>
</dbReference>
<dbReference type="GO" id="GO:0006109">
    <property type="term" value="P:regulation of carbohydrate metabolic process"/>
    <property type="evidence" value="ECO:0007669"/>
    <property type="project" value="UniProtKB-UniRule"/>
</dbReference>
<evidence type="ECO:0000256" key="4">
    <source>
        <dbReference type="ARBA" id="ARBA00023159"/>
    </source>
</evidence>
<comment type="subunit">
    <text evidence="5">Homodimer; the beta-strands of each monomer intercalate to form a hydrophobic core, while the alpha-helices form wings that extend away from the core.</text>
</comment>
<evidence type="ECO:0000256" key="3">
    <source>
        <dbReference type="ARBA" id="ARBA00022884"/>
    </source>
</evidence>
<dbReference type="GO" id="GO:0048027">
    <property type="term" value="F:mRNA 5'-UTR binding"/>
    <property type="evidence" value="ECO:0007669"/>
    <property type="project" value="UniProtKB-UniRule"/>
</dbReference>
<gene>
    <name evidence="7" type="primary">csrA_5</name>
    <name evidence="5" type="synonym">csrA</name>
    <name evidence="6" type="synonym">csrA_2</name>
    <name evidence="6" type="ORF">Lbir_1448</name>
    <name evidence="7" type="ORF">NCTC12437_03122</name>
</gene>
<dbReference type="HAMAP" id="MF_00167">
    <property type="entry name" value="CsrA"/>
    <property type="match status" value="1"/>
</dbReference>
<reference evidence="7 9" key="2">
    <citation type="submission" date="2018-06" db="EMBL/GenBank/DDBJ databases">
        <authorList>
            <consortium name="Pathogen Informatics"/>
            <person name="Doyle S."/>
        </authorList>
    </citation>
    <scope>NUCLEOTIDE SEQUENCE [LARGE SCALE GENOMIC DNA]</scope>
    <source>
        <strain evidence="7 9">NCTC12437</strain>
    </source>
</reference>
<dbReference type="OrthoDB" id="9809061at2"/>
<dbReference type="InterPro" id="IPR036107">
    <property type="entry name" value="CsrA_sf"/>
</dbReference>
<evidence type="ECO:0000256" key="2">
    <source>
        <dbReference type="ARBA" id="ARBA00022845"/>
    </source>
</evidence>
<dbReference type="InterPro" id="IPR003751">
    <property type="entry name" value="CsrA"/>
</dbReference>
<reference evidence="6 8" key="1">
    <citation type="submission" date="2015-11" db="EMBL/GenBank/DDBJ databases">
        <title>Genomic analysis of 38 Legionella species identifies large and diverse effector repertoires.</title>
        <authorList>
            <person name="Burstein D."/>
            <person name="Amaro F."/>
            <person name="Zusman T."/>
            <person name="Lifshitz Z."/>
            <person name="Cohen O."/>
            <person name="Gilbert J.A."/>
            <person name="Pupko T."/>
            <person name="Shuman H.A."/>
            <person name="Segal G."/>
        </authorList>
    </citation>
    <scope>NUCLEOTIDE SEQUENCE [LARGE SCALE GENOMIC DNA]</scope>
    <source>
        <strain evidence="6 8">CDC#1407-AL-14</strain>
    </source>
</reference>
<dbReference type="Pfam" id="PF02599">
    <property type="entry name" value="CsrA"/>
    <property type="match status" value="1"/>
</dbReference>